<dbReference type="GO" id="GO:0008476">
    <property type="term" value="F:protein-tyrosine sulfotransferase activity"/>
    <property type="evidence" value="ECO:0007669"/>
    <property type="project" value="InterPro"/>
</dbReference>
<organism evidence="2 3">
    <name type="scientific">Halomonas ventosae</name>
    <dbReference type="NCBI Taxonomy" id="229007"/>
    <lineage>
        <taxon>Bacteria</taxon>
        <taxon>Pseudomonadati</taxon>
        <taxon>Pseudomonadota</taxon>
        <taxon>Gammaproteobacteria</taxon>
        <taxon>Oceanospirillales</taxon>
        <taxon>Halomonadaceae</taxon>
        <taxon>Halomonas</taxon>
    </lineage>
</organism>
<gene>
    <name evidence="2" type="ORF">DFO68_10893</name>
</gene>
<dbReference type="Pfam" id="PF13469">
    <property type="entry name" value="Sulfotransfer_3"/>
    <property type="match status" value="1"/>
</dbReference>
<dbReference type="OrthoDB" id="255821at2"/>
<dbReference type="InterPro" id="IPR027417">
    <property type="entry name" value="P-loop_NTPase"/>
</dbReference>
<dbReference type="AlphaFoldDB" id="A0A4R6HHS7"/>
<dbReference type="PANTHER" id="PTHR12788">
    <property type="entry name" value="PROTEIN-TYROSINE SULFOTRANSFERASE 2"/>
    <property type="match status" value="1"/>
</dbReference>
<accession>A0A4R6HHS7</accession>
<protein>
    <submittedName>
        <fullName evidence="2">Sulfotransferase family protein</fullName>
    </submittedName>
</protein>
<comment type="caution">
    <text evidence="2">The sequence shown here is derived from an EMBL/GenBank/DDBJ whole genome shotgun (WGS) entry which is preliminary data.</text>
</comment>
<dbReference type="Gene3D" id="3.40.50.300">
    <property type="entry name" value="P-loop containing nucleotide triphosphate hydrolases"/>
    <property type="match status" value="1"/>
</dbReference>
<proteinExistence type="predicted"/>
<dbReference type="PANTHER" id="PTHR12788:SF8">
    <property type="entry name" value="PROTEIN-TYROSINE SULFOTRANSFERASE"/>
    <property type="match status" value="1"/>
</dbReference>
<dbReference type="SUPFAM" id="SSF52540">
    <property type="entry name" value="P-loop containing nucleoside triphosphate hydrolases"/>
    <property type="match status" value="1"/>
</dbReference>
<dbReference type="EMBL" id="SNWH01000008">
    <property type="protein sequence ID" value="TDO07728.1"/>
    <property type="molecule type" value="Genomic_DNA"/>
</dbReference>
<keyword evidence="3" id="KW-1185">Reference proteome</keyword>
<keyword evidence="1 2" id="KW-0808">Transferase</keyword>
<dbReference type="InterPro" id="IPR026634">
    <property type="entry name" value="TPST-like"/>
</dbReference>
<evidence type="ECO:0000313" key="3">
    <source>
        <dbReference type="Proteomes" id="UP000295150"/>
    </source>
</evidence>
<evidence type="ECO:0000313" key="2">
    <source>
        <dbReference type="EMBL" id="TDO07728.1"/>
    </source>
</evidence>
<reference evidence="2 3" key="1">
    <citation type="submission" date="2019-03" db="EMBL/GenBank/DDBJ databases">
        <title>Freshwater and sediment microbial communities from various areas in North America, analyzing microbe dynamics in response to fracking.</title>
        <authorList>
            <person name="Lamendella R."/>
        </authorList>
    </citation>
    <scope>NUCLEOTIDE SEQUENCE [LARGE SCALE GENOMIC DNA]</scope>
    <source>
        <strain evidence="2 3">1_TX</strain>
    </source>
</reference>
<dbReference type="RefSeq" id="WP_133483206.1">
    <property type="nucleotide sequence ID" value="NZ_SNWH01000008.1"/>
</dbReference>
<evidence type="ECO:0000256" key="1">
    <source>
        <dbReference type="ARBA" id="ARBA00022679"/>
    </source>
</evidence>
<dbReference type="Proteomes" id="UP000295150">
    <property type="component" value="Unassembled WGS sequence"/>
</dbReference>
<sequence length="331" mass="37606">MPLIKKLRKVARTTSEITRGSLWLARGLRQQRRQQYAAALTHYAQLVRGVQPARESMKTYAAVERLFARAGDKLADQCPDDQPPQRFVFFVGYSRSGHSLVGSLLDAHPHVTIAHEIHALKHLRRGHAFAEVVTAIKYNAMLFDYLGREYTGYDYHVPGQSQGHYTRLLVAGDKKGNGTLRELRRYPHLLGKLETLLPVPFSFVHVIRNPYDNIATRARRTGTSLEQAAQGYFANAELMEKLKARYPDSVLDIYLDDLIAAPAPELERLLHALGCEEVCEDYLAACAAIVFKKPSRTAHSVSWEPALVERINARLRRHAFLNRFADRAWHE</sequence>
<name>A0A4R6HHS7_9GAMM</name>